<accession>A0ABP0MF83</accession>
<comment type="caution">
    <text evidence="2">The sequence shown here is derived from an EMBL/GenBank/DDBJ whole genome shotgun (WGS) entry which is preliminary data.</text>
</comment>
<name>A0ABP0MF83_9DINO</name>
<proteinExistence type="predicted"/>
<organism evidence="2 3">
    <name type="scientific">Durusdinium trenchii</name>
    <dbReference type="NCBI Taxonomy" id="1381693"/>
    <lineage>
        <taxon>Eukaryota</taxon>
        <taxon>Sar</taxon>
        <taxon>Alveolata</taxon>
        <taxon>Dinophyceae</taxon>
        <taxon>Suessiales</taxon>
        <taxon>Symbiodiniaceae</taxon>
        <taxon>Durusdinium</taxon>
    </lineage>
</organism>
<feature type="non-terminal residue" evidence="2">
    <location>
        <position position="1"/>
    </location>
</feature>
<reference evidence="2 3" key="1">
    <citation type="submission" date="2024-02" db="EMBL/GenBank/DDBJ databases">
        <authorList>
            <person name="Chen Y."/>
            <person name="Shah S."/>
            <person name="Dougan E. K."/>
            <person name="Thang M."/>
            <person name="Chan C."/>
        </authorList>
    </citation>
    <scope>NUCLEOTIDE SEQUENCE [LARGE SCALE GENOMIC DNA]</scope>
</reference>
<feature type="compositionally biased region" description="Polar residues" evidence="1">
    <location>
        <begin position="194"/>
        <end position="203"/>
    </location>
</feature>
<gene>
    <name evidence="2" type="ORF">SCF082_LOCUS27376</name>
</gene>
<protein>
    <submittedName>
        <fullName evidence="2">Uncharacterized protein</fullName>
    </submittedName>
</protein>
<evidence type="ECO:0000313" key="3">
    <source>
        <dbReference type="Proteomes" id="UP001642464"/>
    </source>
</evidence>
<feature type="region of interest" description="Disordered" evidence="1">
    <location>
        <begin position="47"/>
        <end position="203"/>
    </location>
</feature>
<keyword evidence="3" id="KW-1185">Reference proteome</keyword>
<dbReference type="Proteomes" id="UP001642464">
    <property type="component" value="Unassembled WGS sequence"/>
</dbReference>
<feature type="compositionally biased region" description="Basic and acidic residues" evidence="1">
    <location>
        <begin position="78"/>
        <end position="95"/>
    </location>
</feature>
<dbReference type="EMBL" id="CAXAMM010021114">
    <property type="protein sequence ID" value="CAK9049384.1"/>
    <property type="molecule type" value="Genomic_DNA"/>
</dbReference>
<feature type="compositionally biased region" description="Polar residues" evidence="1">
    <location>
        <begin position="120"/>
        <end position="132"/>
    </location>
</feature>
<evidence type="ECO:0000256" key="1">
    <source>
        <dbReference type="SAM" id="MobiDB-lite"/>
    </source>
</evidence>
<sequence length="203" mass="21804">EYWECCLKTGEFEEDFIFGDPEGDLLEDLDHFLRWLVTTGKGKFAPELAEPASGAAPGKEQACAEPAQVSKTAESETAETKVDVEQTKSESDGVSRSDLGGRNAQVPETDAPMTPKHTDAMSTENDNGQDKSLTGGLAHEAMAERSDMGSEAEASPKAGPAHREYDAKVAKAKKRREAKEAVLQTASLPDLFNGKNQKTSASK</sequence>
<evidence type="ECO:0000313" key="2">
    <source>
        <dbReference type="EMBL" id="CAK9049384.1"/>
    </source>
</evidence>